<dbReference type="AlphaFoldDB" id="A0AAE3ZNG2"/>
<reference evidence="2 3" key="1">
    <citation type="submission" date="2023-07" db="EMBL/GenBank/DDBJ databases">
        <title>Sequencing the genomes of 1000 actinobacteria strains.</title>
        <authorList>
            <person name="Klenk H.-P."/>
        </authorList>
    </citation>
    <scope>NUCLEOTIDE SEQUENCE [LARGE SCALE GENOMIC DNA]</scope>
    <source>
        <strain evidence="2 3">DSM 44711</strain>
    </source>
</reference>
<gene>
    <name evidence="2" type="ORF">J2S44_002294</name>
</gene>
<evidence type="ECO:0000313" key="3">
    <source>
        <dbReference type="Proteomes" id="UP001183629"/>
    </source>
</evidence>
<keyword evidence="3" id="KW-1185">Reference proteome</keyword>
<feature type="compositionally biased region" description="Low complexity" evidence="1">
    <location>
        <begin position="251"/>
        <end position="265"/>
    </location>
</feature>
<dbReference type="Proteomes" id="UP001183629">
    <property type="component" value="Unassembled WGS sequence"/>
</dbReference>
<evidence type="ECO:0000256" key="1">
    <source>
        <dbReference type="SAM" id="MobiDB-lite"/>
    </source>
</evidence>
<feature type="region of interest" description="Disordered" evidence="1">
    <location>
        <begin position="40"/>
        <end position="70"/>
    </location>
</feature>
<evidence type="ECO:0000313" key="2">
    <source>
        <dbReference type="EMBL" id="MDR7322044.1"/>
    </source>
</evidence>
<accession>A0AAE3ZNG2</accession>
<feature type="compositionally biased region" description="Low complexity" evidence="1">
    <location>
        <begin position="190"/>
        <end position="202"/>
    </location>
</feature>
<name>A0AAE3ZNG2_9ACTN</name>
<protein>
    <submittedName>
        <fullName evidence="2">Uncharacterized protein</fullName>
    </submittedName>
</protein>
<proteinExistence type="predicted"/>
<sequence>MTSLSYRSMIAQPSGDSALQYAQRGGRSQGDVKFMPFRARATHKATRPPRGRPELQASSARRTQLPHPIRQSVTKDAFEPARVTGPRLAVARLAAARLAAARLAALRPTDCAQRAQASGITLRAKTSARFAAGTAQRAPTSGHRPAGTDRGDSRASGPRPPSGRAQLGAPRWQAPPDGLGPAHTNQRTQAAFRASSVRRAALPAPPGGLCPEHTAQRTAQPAQASRRKPAGASQPAQASRRKPLSGQTRRAALPGCGCPWPAAGPAGPGWR</sequence>
<feature type="region of interest" description="Disordered" evidence="1">
    <location>
        <begin position="128"/>
        <end position="271"/>
    </location>
</feature>
<organism evidence="2 3">
    <name type="scientific">Catenuloplanes niger</name>
    <dbReference type="NCBI Taxonomy" id="587534"/>
    <lineage>
        <taxon>Bacteria</taxon>
        <taxon>Bacillati</taxon>
        <taxon>Actinomycetota</taxon>
        <taxon>Actinomycetes</taxon>
        <taxon>Micromonosporales</taxon>
        <taxon>Micromonosporaceae</taxon>
        <taxon>Catenuloplanes</taxon>
    </lineage>
</organism>
<feature type="compositionally biased region" description="Basic residues" evidence="1">
    <location>
        <begin position="40"/>
        <end position="50"/>
    </location>
</feature>
<dbReference type="EMBL" id="JAVDYC010000001">
    <property type="protein sequence ID" value="MDR7322044.1"/>
    <property type="molecule type" value="Genomic_DNA"/>
</dbReference>
<comment type="caution">
    <text evidence="2">The sequence shown here is derived from an EMBL/GenBank/DDBJ whole genome shotgun (WGS) entry which is preliminary data.</text>
</comment>